<dbReference type="AlphaFoldDB" id="A0A2K9PRP5"/>
<gene>
    <name evidence="9" type="primary">lspA</name>
    <name evidence="10" type="ORF">C1H87_13930</name>
</gene>
<dbReference type="GO" id="GO:0005886">
    <property type="term" value="C:plasma membrane"/>
    <property type="evidence" value="ECO:0007669"/>
    <property type="project" value="UniProtKB-SubCell"/>
</dbReference>
<keyword evidence="2 9" id="KW-1003">Cell membrane</keyword>
<keyword evidence="4 9" id="KW-0812">Transmembrane</keyword>
<dbReference type="KEGG" id="fek:C1H87_13930"/>
<feature type="transmembrane region" description="Helical" evidence="9">
    <location>
        <begin position="70"/>
        <end position="88"/>
    </location>
</feature>
<evidence type="ECO:0000256" key="3">
    <source>
        <dbReference type="ARBA" id="ARBA00022670"/>
    </source>
</evidence>
<accession>A0A2K9PRP5</accession>
<dbReference type="EC" id="3.4.23.36" evidence="9"/>
<feature type="transmembrane region" description="Helical" evidence="9">
    <location>
        <begin position="180"/>
        <end position="198"/>
    </location>
</feature>
<keyword evidence="10" id="KW-0449">Lipoprotein</keyword>
<comment type="pathway">
    <text evidence="9">Protein modification; lipoprotein biosynthesis (signal peptide cleavage).</text>
</comment>
<evidence type="ECO:0000256" key="5">
    <source>
        <dbReference type="ARBA" id="ARBA00022750"/>
    </source>
</evidence>
<dbReference type="OrthoDB" id="9810259at2"/>
<feature type="active site" evidence="9">
    <location>
        <position position="185"/>
    </location>
</feature>
<dbReference type="InterPro" id="IPR001872">
    <property type="entry name" value="Peptidase_A8"/>
</dbReference>
<keyword evidence="8 9" id="KW-0472">Membrane</keyword>
<organism evidence="10 11">
    <name type="scientific">Flavivirga eckloniae</name>
    <dbReference type="NCBI Taxonomy" id="1803846"/>
    <lineage>
        <taxon>Bacteria</taxon>
        <taxon>Pseudomonadati</taxon>
        <taxon>Bacteroidota</taxon>
        <taxon>Flavobacteriia</taxon>
        <taxon>Flavobacteriales</taxon>
        <taxon>Flavobacteriaceae</taxon>
        <taxon>Flavivirga</taxon>
    </lineage>
</organism>
<dbReference type="GO" id="GO:0004190">
    <property type="term" value="F:aspartic-type endopeptidase activity"/>
    <property type="evidence" value="ECO:0007669"/>
    <property type="project" value="UniProtKB-UniRule"/>
</dbReference>
<evidence type="ECO:0000313" key="10">
    <source>
        <dbReference type="EMBL" id="AUP79743.1"/>
    </source>
</evidence>
<evidence type="ECO:0000256" key="7">
    <source>
        <dbReference type="ARBA" id="ARBA00022989"/>
    </source>
</evidence>
<evidence type="ECO:0000313" key="11">
    <source>
        <dbReference type="Proteomes" id="UP000235826"/>
    </source>
</evidence>
<dbReference type="EMBL" id="CP025791">
    <property type="protein sequence ID" value="AUP79743.1"/>
    <property type="molecule type" value="Genomic_DNA"/>
</dbReference>
<dbReference type="Pfam" id="PF01252">
    <property type="entry name" value="Peptidase_A8"/>
    <property type="match status" value="1"/>
</dbReference>
<keyword evidence="5 9" id="KW-0064">Aspartyl protease</keyword>
<evidence type="ECO:0000256" key="9">
    <source>
        <dbReference type="HAMAP-Rule" id="MF_00161"/>
    </source>
</evidence>
<dbReference type="RefSeq" id="WP_102756396.1">
    <property type="nucleotide sequence ID" value="NZ_CP025791.1"/>
</dbReference>
<keyword evidence="6 9" id="KW-0378">Hydrolase</keyword>
<dbReference type="UniPathway" id="UPA00665"/>
<reference evidence="10 11" key="1">
    <citation type="submission" date="2018-01" db="EMBL/GenBank/DDBJ databases">
        <title>Complete genome sequence of Flavivirga eckloniae ECD14 isolated from seaweed Ecklonia cava.</title>
        <authorList>
            <person name="Lee J.H."/>
            <person name="Baik K.S."/>
            <person name="Seong C.N."/>
        </authorList>
    </citation>
    <scope>NUCLEOTIDE SEQUENCE [LARGE SCALE GENOMIC DNA]</scope>
    <source>
        <strain evidence="10 11">ECD14</strain>
    </source>
</reference>
<dbReference type="NCBIfam" id="NF011369">
    <property type="entry name" value="PRK14788.1"/>
    <property type="match status" value="1"/>
</dbReference>
<feature type="transmembrane region" description="Helical" evidence="9">
    <location>
        <begin position="100"/>
        <end position="123"/>
    </location>
</feature>
<dbReference type="PANTHER" id="PTHR33695:SF1">
    <property type="entry name" value="LIPOPROTEIN SIGNAL PEPTIDASE"/>
    <property type="match status" value="1"/>
</dbReference>
<keyword evidence="11" id="KW-1185">Reference proteome</keyword>
<comment type="function">
    <text evidence="9">This protein specifically catalyzes the removal of signal peptides from prolipoproteins.</text>
</comment>
<dbReference type="PANTHER" id="PTHR33695">
    <property type="entry name" value="LIPOPROTEIN SIGNAL PEPTIDASE"/>
    <property type="match status" value="1"/>
</dbReference>
<evidence type="ECO:0000256" key="6">
    <source>
        <dbReference type="ARBA" id="ARBA00022801"/>
    </source>
</evidence>
<evidence type="ECO:0000256" key="4">
    <source>
        <dbReference type="ARBA" id="ARBA00022692"/>
    </source>
</evidence>
<dbReference type="GO" id="GO:0006508">
    <property type="term" value="P:proteolysis"/>
    <property type="evidence" value="ECO:0007669"/>
    <property type="project" value="UniProtKB-KW"/>
</dbReference>
<sequence>MPLKKSIILIILILLVDQISKIYIKTHFRLQESVEVFSWFKIFFIENDGMAWGTKISDFTSFISDRTAKTILTLFRIVAITGIGYWLYTATKNKNSKILILSIALIFAGALGNIIDSVFYGILFDHSYGQVASFLPEAGGYDSLLHGKVVDMLHLPLYNNYLPEWVPFYGGEFFTFFEPVFNVADVAISTGFVMLIIFNKKAFPKRKQEENTNDNDNPETSTDK</sequence>
<protein>
    <recommendedName>
        <fullName evidence="9">Lipoprotein signal peptidase</fullName>
        <ecNumber evidence="9">3.4.23.36</ecNumber>
    </recommendedName>
    <alternativeName>
        <fullName evidence="9">Prolipoprotein signal peptidase</fullName>
    </alternativeName>
    <alternativeName>
        <fullName evidence="9">Signal peptidase II</fullName>
        <shortName evidence="9">SPase II</shortName>
    </alternativeName>
</protein>
<comment type="subcellular location">
    <subcellularLocation>
        <location evidence="9">Cell membrane</location>
        <topology evidence="9">Multi-pass membrane protein</topology>
    </subcellularLocation>
</comment>
<proteinExistence type="inferred from homology"/>
<name>A0A2K9PRP5_9FLAO</name>
<comment type="similarity">
    <text evidence="1 9">Belongs to the peptidase A8 family.</text>
</comment>
<comment type="caution">
    <text evidence="9">Lacks conserved residue(s) required for the propagation of feature annotation.</text>
</comment>
<evidence type="ECO:0000256" key="8">
    <source>
        <dbReference type="ARBA" id="ARBA00023136"/>
    </source>
</evidence>
<feature type="active site" evidence="9">
    <location>
        <position position="151"/>
    </location>
</feature>
<keyword evidence="3 9" id="KW-0645">Protease</keyword>
<keyword evidence="7 9" id="KW-1133">Transmembrane helix</keyword>
<dbReference type="Proteomes" id="UP000235826">
    <property type="component" value="Chromosome"/>
</dbReference>
<dbReference type="HAMAP" id="MF_00161">
    <property type="entry name" value="LspA"/>
    <property type="match status" value="1"/>
</dbReference>
<evidence type="ECO:0000256" key="2">
    <source>
        <dbReference type="ARBA" id="ARBA00022475"/>
    </source>
</evidence>
<comment type="catalytic activity">
    <reaction evidence="9">
        <text>Release of signal peptides from bacterial membrane prolipoproteins. Hydrolyzes -Xaa-Yaa-Zaa-|-(S,diacylglyceryl)Cys-, in which Xaa is hydrophobic (preferably Leu), and Yaa (Ala or Ser) and Zaa (Gly or Ala) have small, neutral side chains.</text>
        <dbReference type="EC" id="3.4.23.36"/>
    </reaction>
</comment>
<evidence type="ECO:0000256" key="1">
    <source>
        <dbReference type="ARBA" id="ARBA00006139"/>
    </source>
</evidence>